<dbReference type="Proteomes" id="UP000608890">
    <property type="component" value="Unassembled WGS sequence"/>
</dbReference>
<evidence type="ECO:0000256" key="1">
    <source>
        <dbReference type="SAM" id="MobiDB-lite"/>
    </source>
</evidence>
<organism evidence="2 3">
    <name type="scientific">Micromonospora sonchi</name>
    <dbReference type="NCBI Taxonomy" id="1763543"/>
    <lineage>
        <taxon>Bacteria</taxon>
        <taxon>Bacillati</taxon>
        <taxon>Actinomycetota</taxon>
        <taxon>Actinomycetes</taxon>
        <taxon>Micromonosporales</taxon>
        <taxon>Micromonosporaceae</taxon>
        <taxon>Micromonospora</taxon>
    </lineage>
</organism>
<name>A0A917WTH4_9ACTN</name>
<sequence length="121" mass="12651">MTDPHPTVGRCGDHAPTIPGLTPGGSPVCALPHGHAGWHRDDNGTEWNIATPADSAEPPAVDLRHLAVILTYGKQAADRMGDAALTAALGAMAEVAASMHLDPNGLFDIEREFAALADRLR</sequence>
<accession>A0A917WTH4</accession>
<dbReference type="RefSeq" id="WP_189041125.1">
    <property type="nucleotide sequence ID" value="NZ_BMNB01000003.1"/>
</dbReference>
<evidence type="ECO:0000313" key="2">
    <source>
        <dbReference type="EMBL" id="GGM27857.1"/>
    </source>
</evidence>
<protein>
    <submittedName>
        <fullName evidence="2">Uncharacterized protein</fullName>
    </submittedName>
</protein>
<reference evidence="2" key="1">
    <citation type="journal article" date="2014" name="Int. J. Syst. Evol. Microbiol.">
        <title>Complete genome sequence of Corynebacterium casei LMG S-19264T (=DSM 44701T), isolated from a smear-ripened cheese.</title>
        <authorList>
            <consortium name="US DOE Joint Genome Institute (JGI-PGF)"/>
            <person name="Walter F."/>
            <person name="Albersmeier A."/>
            <person name="Kalinowski J."/>
            <person name="Ruckert C."/>
        </authorList>
    </citation>
    <scope>NUCLEOTIDE SEQUENCE</scope>
    <source>
        <strain evidence="2">CGMCC 4.7312</strain>
    </source>
</reference>
<keyword evidence="3" id="KW-1185">Reference proteome</keyword>
<dbReference type="AlphaFoldDB" id="A0A917WTH4"/>
<comment type="caution">
    <text evidence="2">The sequence shown here is derived from an EMBL/GenBank/DDBJ whole genome shotgun (WGS) entry which is preliminary data.</text>
</comment>
<reference evidence="2" key="2">
    <citation type="submission" date="2020-09" db="EMBL/GenBank/DDBJ databases">
        <authorList>
            <person name="Sun Q."/>
            <person name="Zhou Y."/>
        </authorList>
    </citation>
    <scope>NUCLEOTIDE SEQUENCE</scope>
    <source>
        <strain evidence="2">CGMCC 4.7312</strain>
    </source>
</reference>
<gene>
    <name evidence="2" type="ORF">GCM10011608_10850</name>
</gene>
<feature type="region of interest" description="Disordered" evidence="1">
    <location>
        <begin position="1"/>
        <end position="26"/>
    </location>
</feature>
<evidence type="ECO:0000313" key="3">
    <source>
        <dbReference type="Proteomes" id="UP000608890"/>
    </source>
</evidence>
<dbReference type="EMBL" id="BMNB01000003">
    <property type="protein sequence ID" value="GGM27857.1"/>
    <property type="molecule type" value="Genomic_DNA"/>
</dbReference>
<proteinExistence type="predicted"/>